<feature type="domain" description="PIN" evidence="1">
    <location>
        <begin position="11"/>
        <end position="120"/>
    </location>
</feature>
<dbReference type="InterPro" id="IPR002716">
    <property type="entry name" value="PIN_dom"/>
</dbReference>
<dbReference type="InterPro" id="IPR029060">
    <property type="entry name" value="PIN-like_dom_sf"/>
</dbReference>
<dbReference type="Pfam" id="PF01850">
    <property type="entry name" value="PIN"/>
    <property type="match status" value="1"/>
</dbReference>
<dbReference type="EMBL" id="LKCM01000137">
    <property type="protein sequence ID" value="KPQ43678.1"/>
    <property type="molecule type" value="Genomic_DNA"/>
</dbReference>
<name>A0A0P7ZFW0_9EURY</name>
<evidence type="ECO:0000259" key="1">
    <source>
        <dbReference type="Pfam" id="PF01850"/>
    </source>
</evidence>
<gene>
    <name evidence="2" type="ORF">MPEBLZ_01865</name>
</gene>
<dbReference type="SUPFAM" id="SSF88723">
    <property type="entry name" value="PIN domain-like"/>
    <property type="match status" value="1"/>
</dbReference>
<evidence type="ECO:0000313" key="2">
    <source>
        <dbReference type="EMBL" id="KPQ43678.1"/>
    </source>
</evidence>
<dbReference type="AlphaFoldDB" id="A0A0P7ZFW0"/>
<proteinExistence type="predicted"/>
<dbReference type="Gene3D" id="3.40.50.1010">
    <property type="entry name" value="5'-nuclease"/>
    <property type="match status" value="1"/>
</dbReference>
<comment type="caution">
    <text evidence="2">The sequence shown here is derived from an EMBL/GenBank/DDBJ whole genome shotgun (WGS) entry which is preliminary data.</text>
</comment>
<accession>A0A0P7ZFW0</accession>
<evidence type="ECO:0000313" key="3">
    <source>
        <dbReference type="Proteomes" id="UP000050360"/>
    </source>
</evidence>
<dbReference type="Proteomes" id="UP000050360">
    <property type="component" value="Unassembled WGS sequence"/>
</dbReference>
<dbReference type="PANTHER" id="PTHR39677:SF4">
    <property type="entry name" value="RIBONUCLEASE VAPC6"/>
    <property type="match status" value="1"/>
</dbReference>
<protein>
    <submittedName>
        <fullName evidence="2">PIN domain protein</fullName>
    </submittedName>
</protein>
<organism evidence="2 3">
    <name type="scientific">Candidatus Methanoperedens nitratireducens</name>
    <dbReference type="NCBI Taxonomy" id="1392998"/>
    <lineage>
        <taxon>Archaea</taxon>
        <taxon>Methanobacteriati</taxon>
        <taxon>Methanobacteriota</taxon>
        <taxon>Stenosarchaea group</taxon>
        <taxon>Methanomicrobia</taxon>
        <taxon>Methanosarcinales</taxon>
        <taxon>ANME-2 cluster</taxon>
        <taxon>Candidatus Methanoperedentaceae</taxon>
        <taxon>Candidatus Methanoperedens</taxon>
    </lineage>
</organism>
<reference evidence="2 3" key="1">
    <citation type="submission" date="2015-09" db="EMBL/GenBank/DDBJ databases">
        <title>A metagenomics-based metabolic model of nitrate-dependent anaerobic oxidation of methane by Methanoperedens-like archaea.</title>
        <authorList>
            <person name="Arshad A."/>
            <person name="Speth D.R."/>
            <person name="De Graaf R.M."/>
            <person name="Op Den Camp H.J."/>
            <person name="Jetten M.S."/>
            <person name="Welte C.U."/>
        </authorList>
    </citation>
    <scope>NUCLEOTIDE SEQUENCE [LARGE SCALE GENOMIC DNA]</scope>
</reference>
<dbReference type="PANTHER" id="PTHR39677">
    <property type="entry name" value="RIBONUCLEASE VAPC6"/>
    <property type="match status" value="1"/>
</dbReference>
<sequence>MKKDLSDYPGVVVDTGVWIEYFIETTLGKKFKEKIVEGRISIYISETVVSEIFYVLCRQKGSQEAKRKLDMVLDGAEVIESREIQMIAGKYKCERAISLSDCFTIAVSKNMGYPALFKEEDEISKELKKKAFDIELFFLEDI</sequence>